<dbReference type="RefSeq" id="WP_238073091.1">
    <property type="nucleotide sequence ID" value="NZ_JAKNJB010000003.1"/>
</dbReference>
<dbReference type="InterPro" id="IPR036249">
    <property type="entry name" value="Thioredoxin-like_sf"/>
</dbReference>
<name>A0AAW5JHZ7_9FIRM</name>
<dbReference type="EMBL" id="JANFYS010000006">
    <property type="protein sequence ID" value="MCQ4769736.1"/>
    <property type="molecule type" value="Genomic_DNA"/>
</dbReference>
<keyword evidence="4" id="KW-1185">Reference proteome</keyword>
<proteinExistence type="predicted"/>
<dbReference type="EMBL" id="JAKNJB010000003">
    <property type="protein sequence ID" value="MCG4525989.1"/>
    <property type="molecule type" value="Genomic_DNA"/>
</dbReference>
<reference evidence="3" key="2">
    <citation type="submission" date="2022-06" db="EMBL/GenBank/DDBJ databases">
        <title>Isolation of gut microbiota from human fecal samples.</title>
        <authorList>
            <person name="Pamer E.G."/>
            <person name="Barat B."/>
            <person name="Waligurski E."/>
            <person name="Medina S."/>
            <person name="Paddock L."/>
            <person name="Mostad J."/>
        </authorList>
    </citation>
    <scope>NUCLEOTIDE SEQUENCE</scope>
    <source>
        <strain evidence="3">DFI.9.91</strain>
    </source>
</reference>
<feature type="domain" description="Thioredoxin-like fold" evidence="1">
    <location>
        <begin position="8"/>
        <end position="81"/>
    </location>
</feature>
<dbReference type="Proteomes" id="UP001204562">
    <property type="component" value="Unassembled WGS sequence"/>
</dbReference>
<reference evidence="2 4" key="1">
    <citation type="submission" date="2022-01" db="EMBL/GenBank/DDBJ databases">
        <title>Collection of gut derived symbiotic bacterial strains cultured from healthy donors.</title>
        <authorList>
            <person name="Lin H."/>
            <person name="Kohout C."/>
            <person name="Waligurski E."/>
            <person name="Pamer E.G."/>
        </authorList>
    </citation>
    <scope>NUCLEOTIDE SEQUENCE [LARGE SCALE GENOMIC DNA]</scope>
    <source>
        <strain evidence="2 4">DFI.3.7</strain>
    </source>
</reference>
<evidence type="ECO:0000313" key="4">
    <source>
        <dbReference type="Proteomes" id="UP001200313"/>
    </source>
</evidence>
<dbReference type="Proteomes" id="UP001200313">
    <property type="component" value="Unassembled WGS sequence"/>
</dbReference>
<accession>A0AAW5JHZ7</accession>
<dbReference type="SUPFAM" id="SSF52833">
    <property type="entry name" value="Thioredoxin-like"/>
    <property type="match status" value="1"/>
</dbReference>
<dbReference type="AlphaFoldDB" id="A0AAW5JHZ7"/>
<dbReference type="InterPro" id="IPR012336">
    <property type="entry name" value="Thioredoxin-like_fold"/>
</dbReference>
<evidence type="ECO:0000313" key="5">
    <source>
        <dbReference type="Proteomes" id="UP001204562"/>
    </source>
</evidence>
<sequence>MKEILLFVLKGCPHCRLALQCQEELLQAHPEWRDIPLRVIDEREEADLADSYDYFYVPTYYVGGEKVHEGHAEREDVEKVLRLAAEE</sequence>
<dbReference type="Gene3D" id="3.40.30.10">
    <property type="entry name" value="Glutaredoxin"/>
    <property type="match status" value="1"/>
</dbReference>
<comment type="caution">
    <text evidence="3">The sequence shown here is derived from an EMBL/GenBank/DDBJ whole genome shotgun (WGS) entry which is preliminary data.</text>
</comment>
<organism evidence="3 5">
    <name type="scientific">Intestinimonas massiliensis</name>
    <name type="common">ex Afouda et al. 2020</name>
    <dbReference type="NCBI Taxonomy" id="1673721"/>
    <lineage>
        <taxon>Bacteria</taxon>
        <taxon>Bacillati</taxon>
        <taxon>Bacillota</taxon>
        <taxon>Clostridia</taxon>
        <taxon>Eubacteriales</taxon>
        <taxon>Intestinimonas</taxon>
    </lineage>
</organism>
<dbReference type="Pfam" id="PF13192">
    <property type="entry name" value="Thioredoxin_3"/>
    <property type="match status" value="1"/>
</dbReference>
<evidence type="ECO:0000313" key="3">
    <source>
        <dbReference type="EMBL" id="MCQ4769736.1"/>
    </source>
</evidence>
<evidence type="ECO:0000259" key="1">
    <source>
        <dbReference type="Pfam" id="PF13192"/>
    </source>
</evidence>
<gene>
    <name evidence="2" type="ORF">L0P79_02710</name>
    <name evidence="3" type="ORF">NE579_04530</name>
</gene>
<protein>
    <submittedName>
        <fullName evidence="3">Thioredoxin family protein</fullName>
    </submittedName>
</protein>
<evidence type="ECO:0000313" key="2">
    <source>
        <dbReference type="EMBL" id="MCG4525989.1"/>
    </source>
</evidence>
<dbReference type="PROSITE" id="PS51354">
    <property type="entry name" value="GLUTAREDOXIN_2"/>
    <property type="match status" value="1"/>
</dbReference>